<sequence length="307" mass="34212">MLFTTFLFSSLLIYLRCPRVATTLVNITVDDQLGDPRTHSQILYSPTDAWSIAPNCSHCPYFSSLSVANAYNQTWHESFFSSNVSSGAVRSGAPRSASFKFSEMRSIWNGSGLLSSNPDRHSKQLALLIQSGQLEGPDSIIILDSIVYSYDSSEGSSKANPLTTILGAVFGSLAALILVCGLLLFLRIRRRRRRPILHESVQSQAVTPWWRLNPFIFLSKTTSRARTAAVTTQRSGSSATESTQADSRTQSILDWQHQTQQATRSLDLAPQDMSEELSSYYENATATESRRVRTPPPPPRRYIIRNK</sequence>
<feature type="region of interest" description="Disordered" evidence="1">
    <location>
        <begin position="228"/>
        <end position="251"/>
    </location>
</feature>
<keyword evidence="3" id="KW-0732">Signal</keyword>
<evidence type="ECO:0000256" key="2">
    <source>
        <dbReference type="SAM" id="Phobius"/>
    </source>
</evidence>
<reference evidence="4" key="1">
    <citation type="journal article" date="2019" name="Environ. Microbiol.">
        <title>Fungal ecological strategies reflected in gene transcription - a case study of two litter decomposers.</title>
        <authorList>
            <person name="Barbi F."/>
            <person name="Kohler A."/>
            <person name="Barry K."/>
            <person name="Baskaran P."/>
            <person name="Daum C."/>
            <person name="Fauchery L."/>
            <person name="Ihrmark K."/>
            <person name="Kuo A."/>
            <person name="LaButti K."/>
            <person name="Lipzen A."/>
            <person name="Morin E."/>
            <person name="Grigoriev I.V."/>
            <person name="Henrissat B."/>
            <person name="Lindahl B."/>
            <person name="Martin F."/>
        </authorList>
    </citation>
    <scope>NUCLEOTIDE SEQUENCE</scope>
    <source>
        <strain evidence="4">JB14</strain>
    </source>
</reference>
<evidence type="ECO:0000256" key="3">
    <source>
        <dbReference type="SAM" id="SignalP"/>
    </source>
</evidence>
<dbReference type="AlphaFoldDB" id="A0A6A4HLE7"/>
<name>A0A6A4HLE7_9AGAR</name>
<evidence type="ECO:0000313" key="5">
    <source>
        <dbReference type="Proteomes" id="UP000799118"/>
    </source>
</evidence>
<proteinExistence type="predicted"/>
<feature type="signal peptide" evidence="3">
    <location>
        <begin position="1"/>
        <end position="22"/>
    </location>
</feature>
<organism evidence="4 5">
    <name type="scientific">Gymnopus androsaceus JB14</name>
    <dbReference type="NCBI Taxonomy" id="1447944"/>
    <lineage>
        <taxon>Eukaryota</taxon>
        <taxon>Fungi</taxon>
        <taxon>Dikarya</taxon>
        <taxon>Basidiomycota</taxon>
        <taxon>Agaricomycotina</taxon>
        <taxon>Agaricomycetes</taxon>
        <taxon>Agaricomycetidae</taxon>
        <taxon>Agaricales</taxon>
        <taxon>Marasmiineae</taxon>
        <taxon>Omphalotaceae</taxon>
        <taxon>Gymnopus</taxon>
    </lineage>
</organism>
<dbReference type="Proteomes" id="UP000799118">
    <property type="component" value="Unassembled WGS sequence"/>
</dbReference>
<feature type="transmembrane region" description="Helical" evidence="2">
    <location>
        <begin position="165"/>
        <end position="186"/>
    </location>
</feature>
<keyword evidence="2" id="KW-0812">Transmembrane</keyword>
<dbReference type="OrthoDB" id="3245657at2759"/>
<dbReference type="EMBL" id="ML769494">
    <property type="protein sequence ID" value="KAE9397685.1"/>
    <property type="molecule type" value="Genomic_DNA"/>
</dbReference>
<feature type="compositionally biased region" description="Polar residues" evidence="1">
    <location>
        <begin position="236"/>
        <end position="251"/>
    </location>
</feature>
<accession>A0A6A4HLE7</accession>
<gene>
    <name evidence="4" type="ORF">BT96DRAFT_67552</name>
</gene>
<keyword evidence="2" id="KW-0472">Membrane</keyword>
<evidence type="ECO:0000256" key="1">
    <source>
        <dbReference type="SAM" id="MobiDB-lite"/>
    </source>
</evidence>
<evidence type="ECO:0000313" key="4">
    <source>
        <dbReference type="EMBL" id="KAE9397685.1"/>
    </source>
</evidence>
<feature type="chain" id="PRO_5025675080" evidence="3">
    <location>
        <begin position="23"/>
        <end position="307"/>
    </location>
</feature>
<protein>
    <submittedName>
        <fullName evidence="4">Uncharacterized protein</fullName>
    </submittedName>
</protein>
<keyword evidence="2" id="KW-1133">Transmembrane helix</keyword>
<feature type="compositionally biased region" description="Polar residues" evidence="1">
    <location>
        <begin position="277"/>
        <end position="287"/>
    </location>
</feature>
<keyword evidence="5" id="KW-1185">Reference proteome</keyword>
<feature type="region of interest" description="Disordered" evidence="1">
    <location>
        <begin position="277"/>
        <end position="307"/>
    </location>
</feature>